<keyword evidence="4" id="KW-0460">Magnesium</keyword>
<dbReference type="PANTHER" id="PTHR11525:SF0">
    <property type="entry name" value="FARNESYL PYROPHOSPHATE SYNTHASE"/>
    <property type="match status" value="1"/>
</dbReference>
<dbReference type="Proteomes" id="UP000271974">
    <property type="component" value="Unassembled WGS sequence"/>
</dbReference>
<dbReference type="GO" id="GO:0045337">
    <property type="term" value="P:farnesyl diphosphate biosynthetic process"/>
    <property type="evidence" value="ECO:0007669"/>
    <property type="project" value="TreeGrafter"/>
</dbReference>
<dbReference type="InterPro" id="IPR033749">
    <property type="entry name" value="Polyprenyl_synt_CS"/>
</dbReference>
<dbReference type="SFLD" id="SFLDS00005">
    <property type="entry name" value="Isoprenoid_Synthase_Type_I"/>
    <property type="match status" value="1"/>
</dbReference>
<sequence length="344" mass="39705">MAKSELAEFDAVFSEIVEELTKSGLKLSETKDAYTWFKEVLVYNVPHGKKYRGVSVVSSYRRLAPNAKEEDLHIARILGWCVEMFQAFFLIADDIMDVSTIRRGQPCWYKKENVGFIAINDSFFLECAIYSLLRRYVKGKPYYMEVTELFLQTTLQTVVGQNLDLTTGPPQGKVDFTKFTMERYSAIVKWKTAFYSFYLPVALAMHMAGISDEESHVEAKRILLQMGHFYQVQDDYLDSYGDPEVVGKIGSDIEDNKCGWLVVTALELATEEQREQLKSCYGRPGEDDINKVKAIYKDLNLEKVYKDYEESSYQDLIKLINKTNCKVSPEVFTDFADKIYKRKK</sequence>
<organism evidence="8 9">
    <name type="scientific">Elysia chlorotica</name>
    <name type="common">Eastern emerald elysia</name>
    <name type="synonym">Sea slug</name>
    <dbReference type="NCBI Taxonomy" id="188477"/>
    <lineage>
        <taxon>Eukaryota</taxon>
        <taxon>Metazoa</taxon>
        <taxon>Spiralia</taxon>
        <taxon>Lophotrochozoa</taxon>
        <taxon>Mollusca</taxon>
        <taxon>Gastropoda</taxon>
        <taxon>Heterobranchia</taxon>
        <taxon>Euthyneura</taxon>
        <taxon>Panpulmonata</taxon>
        <taxon>Sacoglossa</taxon>
        <taxon>Placobranchoidea</taxon>
        <taxon>Plakobranchidae</taxon>
        <taxon>Elysia</taxon>
    </lineage>
</organism>
<evidence type="ECO:0000256" key="5">
    <source>
        <dbReference type="ARBA" id="ARBA00033740"/>
    </source>
</evidence>
<evidence type="ECO:0000256" key="3">
    <source>
        <dbReference type="ARBA" id="ARBA00022723"/>
    </source>
</evidence>
<evidence type="ECO:0000313" key="8">
    <source>
        <dbReference type="EMBL" id="RUS85522.1"/>
    </source>
</evidence>
<evidence type="ECO:0000256" key="7">
    <source>
        <dbReference type="RuleBase" id="RU004466"/>
    </source>
</evidence>
<dbReference type="GO" id="GO:0046872">
    <property type="term" value="F:metal ion binding"/>
    <property type="evidence" value="ECO:0007669"/>
    <property type="project" value="UniProtKB-KW"/>
</dbReference>
<protein>
    <recommendedName>
        <fullName evidence="6">Farnesyl pyrophosphate synthase</fullName>
    </recommendedName>
</protein>
<reference evidence="8 9" key="1">
    <citation type="submission" date="2019-01" db="EMBL/GenBank/DDBJ databases">
        <title>A draft genome assembly of the solar-powered sea slug Elysia chlorotica.</title>
        <authorList>
            <person name="Cai H."/>
            <person name="Li Q."/>
            <person name="Fang X."/>
            <person name="Li J."/>
            <person name="Curtis N.E."/>
            <person name="Altenburger A."/>
            <person name="Shibata T."/>
            <person name="Feng M."/>
            <person name="Maeda T."/>
            <person name="Schwartz J.A."/>
            <person name="Shigenobu S."/>
            <person name="Lundholm N."/>
            <person name="Nishiyama T."/>
            <person name="Yang H."/>
            <person name="Hasebe M."/>
            <person name="Li S."/>
            <person name="Pierce S.K."/>
            <person name="Wang J."/>
        </authorList>
    </citation>
    <scope>NUCLEOTIDE SEQUENCE [LARGE SCALE GENOMIC DNA]</scope>
    <source>
        <strain evidence="8">EC2010</strain>
        <tissue evidence="8">Whole organism of an adult</tissue>
    </source>
</reference>
<dbReference type="Pfam" id="PF00348">
    <property type="entry name" value="polyprenyl_synt"/>
    <property type="match status" value="1"/>
</dbReference>
<evidence type="ECO:0000256" key="2">
    <source>
        <dbReference type="ARBA" id="ARBA00022679"/>
    </source>
</evidence>
<evidence type="ECO:0000256" key="1">
    <source>
        <dbReference type="ARBA" id="ARBA00001946"/>
    </source>
</evidence>
<dbReference type="GO" id="GO:0004161">
    <property type="term" value="F:dimethylallyltranstransferase activity"/>
    <property type="evidence" value="ECO:0007669"/>
    <property type="project" value="TreeGrafter"/>
</dbReference>
<dbReference type="InterPro" id="IPR039702">
    <property type="entry name" value="FPS1-like"/>
</dbReference>
<dbReference type="GO" id="GO:0042811">
    <property type="term" value="P:pheromone biosynthetic process"/>
    <property type="evidence" value="ECO:0007669"/>
    <property type="project" value="UniProtKB-ARBA"/>
</dbReference>
<dbReference type="InterPro" id="IPR000092">
    <property type="entry name" value="Polyprenyl_synt"/>
</dbReference>
<dbReference type="PROSITE" id="PS00723">
    <property type="entry name" value="POLYPRENYL_SYNTHASE_1"/>
    <property type="match status" value="1"/>
</dbReference>
<evidence type="ECO:0000256" key="6">
    <source>
        <dbReference type="ARBA" id="ARBA00034546"/>
    </source>
</evidence>
<dbReference type="CDD" id="cd00685">
    <property type="entry name" value="Trans_IPPS_HT"/>
    <property type="match status" value="1"/>
</dbReference>
<dbReference type="AlphaFoldDB" id="A0A3S1BJW9"/>
<dbReference type="SFLD" id="SFLDG01017">
    <property type="entry name" value="Polyprenyl_Transferase_Like"/>
    <property type="match status" value="1"/>
</dbReference>
<proteinExistence type="inferred from homology"/>
<name>A0A3S1BJW9_ELYCH</name>
<comment type="pathway">
    <text evidence="5">Pheromone biosynthesis.</text>
</comment>
<dbReference type="OrthoDB" id="10257492at2759"/>
<comment type="cofactor">
    <cofactor evidence="1">
        <name>Mg(2+)</name>
        <dbReference type="ChEBI" id="CHEBI:18420"/>
    </cofactor>
</comment>
<keyword evidence="3" id="KW-0479">Metal-binding</keyword>
<dbReference type="Gene3D" id="1.10.600.10">
    <property type="entry name" value="Farnesyl Diphosphate Synthase"/>
    <property type="match status" value="1"/>
</dbReference>
<dbReference type="STRING" id="188477.A0A3S1BJW9"/>
<dbReference type="FunFam" id="1.10.600.10:FF:000021">
    <property type="entry name" value="Farnesyl pyrophosphate synthase"/>
    <property type="match status" value="1"/>
</dbReference>
<comment type="caution">
    <text evidence="8">The sequence shown here is derived from an EMBL/GenBank/DDBJ whole genome shotgun (WGS) entry which is preliminary data.</text>
</comment>
<dbReference type="EMBL" id="RQTK01000167">
    <property type="protein sequence ID" value="RUS85522.1"/>
    <property type="molecule type" value="Genomic_DNA"/>
</dbReference>
<gene>
    <name evidence="8" type="ORF">EGW08_006730</name>
</gene>
<dbReference type="SUPFAM" id="SSF48576">
    <property type="entry name" value="Terpenoid synthases"/>
    <property type="match status" value="1"/>
</dbReference>
<dbReference type="PANTHER" id="PTHR11525">
    <property type="entry name" value="FARNESYL-PYROPHOSPHATE SYNTHETASE"/>
    <property type="match status" value="1"/>
</dbReference>
<comment type="similarity">
    <text evidence="7">Belongs to the FPP/GGPP synthase family.</text>
</comment>
<evidence type="ECO:0000313" key="9">
    <source>
        <dbReference type="Proteomes" id="UP000271974"/>
    </source>
</evidence>
<dbReference type="GO" id="GO:0005737">
    <property type="term" value="C:cytoplasm"/>
    <property type="evidence" value="ECO:0007669"/>
    <property type="project" value="TreeGrafter"/>
</dbReference>
<dbReference type="PROSITE" id="PS00444">
    <property type="entry name" value="POLYPRENYL_SYNTHASE_2"/>
    <property type="match status" value="1"/>
</dbReference>
<keyword evidence="9" id="KW-1185">Reference proteome</keyword>
<accession>A0A3S1BJW9</accession>
<dbReference type="InterPro" id="IPR008949">
    <property type="entry name" value="Isoprenoid_synthase_dom_sf"/>
</dbReference>
<dbReference type="GO" id="GO:0004337">
    <property type="term" value="F:(2E,6E)-farnesyl diphosphate synthase activity"/>
    <property type="evidence" value="ECO:0007669"/>
    <property type="project" value="TreeGrafter"/>
</dbReference>
<evidence type="ECO:0000256" key="4">
    <source>
        <dbReference type="ARBA" id="ARBA00022842"/>
    </source>
</evidence>
<keyword evidence="2 7" id="KW-0808">Transferase</keyword>